<keyword evidence="1" id="KW-0812">Transmembrane</keyword>
<accession>A0A344UV33</accession>
<feature type="transmembrane region" description="Helical" evidence="1">
    <location>
        <begin position="32"/>
        <end position="57"/>
    </location>
</feature>
<evidence type="ECO:0000256" key="1">
    <source>
        <dbReference type="SAM" id="Phobius"/>
    </source>
</evidence>
<keyword evidence="1" id="KW-1133">Transmembrane helix</keyword>
<feature type="transmembrane region" description="Helical" evidence="1">
    <location>
        <begin position="137"/>
        <end position="158"/>
    </location>
</feature>
<evidence type="ECO:0000313" key="2">
    <source>
        <dbReference type="EMBL" id="AXE39131.1"/>
    </source>
</evidence>
<name>A0A344UV33_9ACTN</name>
<keyword evidence="3" id="KW-1185">Reference proteome</keyword>
<dbReference type="RefSeq" id="WP_114045029.1">
    <property type="nucleotide sequence ID" value="NZ_CP025198.1"/>
</dbReference>
<feature type="transmembrane region" description="Helical" evidence="1">
    <location>
        <begin position="63"/>
        <end position="80"/>
    </location>
</feature>
<proteinExistence type="predicted"/>
<protein>
    <submittedName>
        <fullName evidence="2">Uncharacterized protein</fullName>
    </submittedName>
</protein>
<dbReference type="AlphaFoldDB" id="A0A344UV33"/>
<sequence length="240" mass="25935">MSENLDAKRGRETADRLLHPLDIPREIAPARVYYLTAMAMRMLASPAVLTAAVLLLLTISNNVWTPIIGPVVALSLVCYTEQRFRADAWAYIARREQDLTRPDPAPWTRLALLAQALLLGAAIWVFVAHSGGDPLSAARVLATGVLGGLILVEVAGLVEMGYRPGRRGMPGSSMASRAIQTVAIIVIAGLGAARLAPWQSEDTWVVGAGALIPVLAVVAWWMLRRIPEHVRCLPESLLLP</sequence>
<keyword evidence="1" id="KW-0472">Membrane</keyword>
<feature type="transmembrane region" description="Helical" evidence="1">
    <location>
        <begin position="178"/>
        <end position="198"/>
    </location>
</feature>
<feature type="transmembrane region" description="Helical" evidence="1">
    <location>
        <begin position="110"/>
        <end position="131"/>
    </location>
</feature>
<organism evidence="2 3">
    <name type="scientific">Acidipropionibacterium virtanenii</name>
    <dbReference type="NCBI Taxonomy" id="2057246"/>
    <lineage>
        <taxon>Bacteria</taxon>
        <taxon>Bacillati</taxon>
        <taxon>Actinomycetota</taxon>
        <taxon>Actinomycetes</taxon>
        <taxon>Propionibacteriales</taxon>
        <taxon>Propionibacteriaceae</taxon>
        <taxon>Acidipropionibacterium</taxon>
    </lineage>
</organism>
<reference evidence="2 3" key="1">
    <citation type="submission" date="2017-12" db="EMBL/GenBank/DDBJ databases">
        <title>The whole genome sequence of the Acidipropionibacterium virtanenii sp. nov. type strain JS278.</title>
        <authorList>
            <person name="Laine P."/>
            <person name="Deptula P."/>
            <person name="Varmanen P."/>
            <person name="Auvinen P."/>
        </authorList>
    </citation>
    <scope>NUCLEOTIDE SEQUENCE [LARGE SCALE GENOMIC DNA]</scope>
    <source>
        <strain evidence="2 3">JS278</strain>
    </source>
</reference>
<dbReference type="KEGG" id="acij:JS278_01975"/>
<feature type="transmembrane region" description="Helical" evidence="1">
    <location>
        <begin position="204"/>
        <end position="223"/>
    </location>
</feature>
<gene>
    <name evidence="2" type="ORF">JS278_01975</name>
</gene>
<dbReference type="Proteomes" id="UP000251995">
    <property type="component" value="Chromosome"/>
</dbReference>
<dbReference type="OrthoDB" id="4932652at2"/>
<evidence type="ECO:0000313" key="3">
    <source>
        <dbReference type="Proteomes" id="UP000251995"/>
    </source>
</evidence>
<dbReference type="EMBL" id="CP025198">
    <property type="protein sequence ID" value="AXE39131.1"/>
    <property type="molecule type" value="Genomic_DNA"/>
</dbReference>